<reference evidence="9 10" key="1">
    <citation type="submission" date="2020-01" db="EMBL/GenBank/DDBJ databases">
        <title>Bacteria diversity of Porities sp.</title>
        <authorList>
            <person name="Wang G."/>
        </authorList>
    </citation>
    <scope>NUCLEOTIDE SEQUENCE [LARGE SCALE GENOMIC DNA]</scope>
    <source>
        <strain evidence="9 10">R33</strain>
    </source>
</reference>
<dbReference type="Proteomes" id="UP000475249">
    <property type="component" value="Unassembled WGS sequence"/>
</dbReference>
<dbReference type="GO" id="GO:0008270">
    <property type="term" value="F:zinc ion binding"/>
    <property type="evidence" value="ECO:0007669"/>
    <property type="project" value="InterPro"/>
</dbReference>
<evidence type="ECO:0000256" key="4">
    <source>
        <dbReference type="ARBA" id="ARBA00022801"/>
    </source>
</evidence>
<evidence type="ECO:0000256" key="7">
    <source>
        <dbReference type="PROSITE-ProRule" id="PRU01379"/>
    </source>
</evidence>
<feature type="active site" description="Proton donor/acceptor" evidence="7">
    <location>
        <position position="241"/>
    </location>
</feature>
<feature type="domain" description="Peptidase M14" evidence="8">
    <location>
        <begin position="7"/>
        <end position="265"/>
    </location>
</feature>
<dbReference type="CDD" id="cd06239">
    <property type="entry name" value="M14-like"/>
    <property type="match status" value="1"/>
</dbReference>
<keyword evidence="3" id="KW-0645">Protease</keyword>
<dbReference type="InterPro" id="IPR000834">
    <property type="entry name" value="Peptidase_M14"/>
</dbReference>
<accession>A0A6L9EH08</accession>
<dbReference type="Pfam" id="PF00246">
    <property type="entry name" value="Peptidase_M14"/>
    <property type="match status" value="1"/>
</dbReference>
<keyword evidence="6" id="KW-0482">Metalloprotease</keyword>
<dbReference type="RefSeq" id="WP_161436577.1">
    <property type="nucleotide sequence ID" value="NZ_WXYO01000007.1"/>
</dbReference>
<dbReference type="PROSITE" id="PS52035">
    <property type="entry name" value="PEPTIDASE_M14"/>
    <property type="match status" value="1"/>
</dbReference>
<keyword evidence="5" id="KW-0862">Zinc</keyword>
<evidence type="ECO:0000313" key="10">
    <source>
        <dbReference type="Proteomes" id="UP000475249"/>
    </source>
</evidence>
<dbReference type="AlphaFoldDB" id="A0A6L9EH08"/>
<dbReference type="GO" id="GO:0005615">
    <property type="term" value="C:extracellular space"/>
    <property type="evidence" value="ECO:0007669"/>
    <property type="project" value="TreeGrafter"/>
</dbReference>
<comment type="cofactor">
    <cofactor evidence="1">
        <name>Zn(2+)</name>
        <dbReference type="ChEBI" id="CHEBI:29105"/>
    </cofactor>
</comment>
<protein>
    <submittedName>
        <fullName evidence="9">DUF2817 domain-containing protein</fullName>
    </submittedName>
</protein>
<comment type="caution">
    <text evidence="9">The sequence shown here is derived from an EMBL/GenBank/DDBJ whole genome shotgun (WGS) entry which is preliminary data.</text>
</comment>
<evidence type="ECO:0000259" key="8">
    <source>
        <dbReference type="PROSITE" id="PS52035"/>
    </source>
</evidence>
<keyword evidence="4" id="KW-0378">Hydrolase</keyword>
<gene>
    <name evidence="9" type="ORF">GTQ38_16120</name>
</gene>
<dbReference type="PANTHER" id="PTHR11705">
    <property type="entry name" value="PROTEASE FAMILY M14 CARBOXYPEPTIDASE A,B"/>
    <property type="match status" value="1"/>
</dbReference>
<evidence type="ECO:0000256" key="1">
    <source>
        <dbReference type="ARBA" id="ARBA00001947"/>
    </source>
</evidence>
<evidence type="ECO:0000256" key="2">
    <source>
        <dbReference type="ARBA" id="ARBA00005988"/>
    </source>
</evidence>
<dbReference type="GO" id="GO:0004181">
    <property type="term" value="F:metallocarboxypeptidase activity"/>
    <property type="evidence" value="ECO:0007669"/>
    <property type="project" value="InterPro"/>
</dbReference>
<dbReference type="EMBL" id="WXYO01000007">
    <property type="protein sequence ID" value="NAS13539.1"/>
    <property type="molecule type" value="Genomic_DNA"/>
</dbReference>
<name>A0A6L9EH08_9FLAO</name>
<dbReference type="SMART" id="SM00631">
    <property type="entry name" value="Zn_pept"/>
    <property type="match status" value="1"/>
</dbReference>
<evidence type="ECO:0000256" key="5">
    <source>
        <dbReference type="ARBA" id="ARBA00022833"/>
    </source>
</evidence>
<keyword evidence="10" id="KW-1185">Reference proteome</keyword>
<dbReference type="GO" id="GO:0006508">
    <property type="term" value="P:proteolysis"/>
    <property type="evidence" value="ECO:0007669"/>
    <property type="project" value="UniProtKB-KW"/>
</dbReference>
<proteinExistence type="inferred from homology"/>
<dbReference type="PANTHER" id="PTHR11705:SF143">
    <property type="entry name" value="SLL0236 PROTEIN"/>
    <property type="match status" value="1"/>
</dbReference>
<dbReference type="SUPFAM" id="SSF53187">
    <property type="entry name" value="Zn-dependent exopeptidases"/>
    <property type="match status" value="1"/>
</dbReference>
<organism evidence="9 10">
    <name type="scientific">Poritiphilus flavus</name>
    <dbReference type="NCBI Taxonomy" id="2697053"/>
    <lineage>
        <taxon>Bacteria</taxon>
        <taxon>Pseudomonadati</taxon>
        <taxon>Bacteroidota</taxon>
        <taxon>Flavobacteriia</taxon>
        <taxon>Flavobacteriales</taxon>
        <taxon>Flavobacteriaceae</taxon>
        <taxon>Poritiphilus</taxon>
    </lineage>
</organism>
<dbReference type="Gene3D" id="3.40.630.10">
    <property type="entry name" value="Zn peptidases"/>
    <property type="match status" value="1"/>
</dbReference>
<evidence type="ECO:0000313" key="9">
    <source>
        <dbReference type="EMBL" id="NAS13539.1"/>
    </source>
</evidence>
<evidence type="ECO:0000256" key="6">
    <source>
        <dbReference type="ARBA" id="ARBA00023049"/>
    </source>
</evidence>
<evidence type="ECO:0000256" key="3">
    <source>
        <dbReference type="ARBA" id="ARBA00022670"/>
    </source>
</evidence>
<sequence>MDVTALDYASIKEGSVHGRYVTTEHIIPFLDRVSADVRMEEIGRSVEGRPIHLLEIGTGKKKVLMWSQMHGNESTTTKALLDLINYLNQTGLDSASILAECQLLIIPILNPDGAHRYTRLNANEVDLNRDAIDLSQPESRILREVYERVSPDFCFNLHGQRTLFNVGRTELPATVSFLAPASDQDRSITESREISMQLIAAMALKLEELIPGQIGRYDDSFNPNCVGDSFQMLSSPTLLFEAGHYPGDYMREETRKLLFYALVEVLEVIAANRHKDYSEDTYFGIPENNKLFFDILIRNAPLLHPKFADTNSIGIRYEEVLEGRQIQFHPQIAETGILSQHFGHQTYDCSKTLDLDQLKKELDLYNFLI</sequence>
<comment type="similarity">
    <text evidence="2 7">Belongs to the peptidase M14 family.</text>
</comment>